<dbReference type="WBParaSite" id="sdigi.contig343.g7599.t1">
    <property type="protein sequence ID" value="sdigi.contig343.g7599.t1"/>
    <property type="gene ID" value="sdigi.contig343.g7599"/>
</dbReference>
<dbReference type="Proteomes" id="UP000887581">
    <property type="component" value="Unplaced"/>
</dbReference>
<evidence type="ECO:0000313" key="3">
    <source>
        <dbReference type="WBParaSite" id="sdigi.contig343.g7599.t1"/>
    </source>
</evidence>
<protein>
    <submittedName>
        <fullName evidence="3">SAP domain-containing protein</fullName>
    </submittedName>
</protein>
<feature type="region of interest" description="Disordered" evidence="1">
    <location>
        <begin position="57"/>
        <end position="78"/>
    </location>
</feature>
<evidence type="ECO:0000256" key="1">
    <source>
        <dbReference type="SAM" id="MobiDB-lite"/>
    </source>
</evidence>
<organism evidence="2 3">
    <name type="scientific">Setaria digitata</name>
    <dbReference type="NCBI Taxonomy" id="48799"/>
    <lineage>
        <taxon>Eukaryota</taxon>
        <taxon>Metazoa</taxon>
        <taxon>Ecdysozoa</taxon>
        <taxon>Nematoda</taxon>
        <taxon>Chromadorea</taxon>
        <taxon>Rhabditida</taxon>
        <taxon>Spirurina</taxon>
        <taxon>Spiruromorpha</taxon>
        <taxon>Filarioidea</taxon>
        <taxon>Setariidae</taxon>
        <taxon>Setaria</taxon>
    </lineage>
</organism>
<keyword evidence="2" id="KW-1185">Reference proteome</keyword>
<name>A0A915PXR8_9BILA</name>
<reference evidence="3" key="1">
    <citation type="submission" date="2022-11" db="UniProtKB">
        <authorList>
            <consortium name="WormBaseParasite"/>
        </authorList>
    </citation>
    <scope>IDENTIFICATION</scope>
</reference>
<evidence type="ECO:0000313" key="2">
    <source>
        <dbReference type="Proteomes" id="UP000887581"/>
    </source>
</evidence>
<dbReference type="AlphaFoldDB" id="A0A915PXR8"/>
<sequence length="430" mass="48980">MENDLEIIRRRLFALKYSRLRKAAKRHSINANQKKEVLVTELSKVWKQRECNKENIAPKRAAKENISPKSAAESIVSPEETVKSKVNLSYSSENSLSDTLNQTFIIEQNSGDDIIKKCSEELSSATEGSVEKKSTLYYSEKVNDSISSSKLMGDMSIPRKGIPATRGAHNIKELKDLVVARFAALHQKLVEKQPTLQEADANVKRRFAEHEKAVPDIFRRLATPKISKKANPRTEGENMGKKFTNVNADPSKMDFSFSRLCKTENISAAVQSKSNDVTQSKIRPPRRRGMIGASCDFVIDVKELTKNSSNKEVRRSPRLIKPTKCVTVPQLSKRLERLATPRGKISRASLTESEEKTVRKSSYRYLPYRGRIIPYVDTTKMTDSQFHEAKMRGQLQTFTAVSTSRAEMRQQVRLEREWAREQILRARRDC</sequence>
<proteinExistence type="predicted"/>
<accession>A0A915PXR8</accession>